<evidence type="ECO:0000256" key="2">
    <source>
        <dbReference type="ARBA" id="ARBA00022722"/>
    </source>
</evidence>
<dbReference type="PANTHER" id="PTHR42740:SF1">
    <property type="entry name" value="RIBONUCLEASE VAPC3"/>
    <property type="match status" value="1"/>
</dbReference>
<keyword evidence="2 6" id="KW-0540">Nuclease</keyword>
<dbReference type="Gene3D" id="3.40.50.1010">
    <property type="entry name" value="5'-nuclease"/>
    <property type="match status" value="1"/>
</dbReference>
<keyword evidence="5 6" id="KW-0460">Magnesium</keyword>
<protein>
    <recommendedName>
        <fullName evidence="6">Ribonuclease VapC</fullName>
        <shortName evidence="6">RNase VapC</shortName>
        <ecNumber evidence="6">3.1.-.-</ecNumber>
    </recommendedName>
    <alternativeName>
        <fullName evidence="6">Toxin VapC</fullName>
    </alternativeName>
</protein>
<dbReference type="InterPro" id="IPR029060">
    <property type="entry name" value="PIN-like_dom_sf"/>
</dbReference>
<keyword evidence="1 6" id="KW-1277">Toxin-antitoxin system</keyword>
<dbReference type="AlphaFoldDB" id="A0A367Z203"/>
<dbReference type="Proteomes" id="UP000252770">
    <property type="component" value="Unassembled WGS sequence"/>
</dbReference>
<name>A0A367Z203_9ACTN</name>
<dbReference type="EC" id="3.1.-.-" evidence="6"/>
<comment type="caution">
    <text evidence="8">The sequence shown here is derived from an EMBL/GenBank/DDBJ whole genome shotgun (WGS) entry which is preliminary data.</text>
</comment>
<dbReference type="GO" id="GO:0090729">
    <property type="term" value="F:toxin activity"/>
    <property type="evidence" value="ECO:0007669"/>
    <property type="project" value="UniProtKB-KW"/>
</dbReference>
<keyword evidence="3 6" id="KW-0479">Metal-binding</keyword>
<dbReference type="HAMAP" id="MF_00265">
    <property type="entry name" value="VapC_Nob1"/>
    <property type="match status" value="1"/>
</dbReference>
<evidence type="ECO:0000256" key="1">
    <source>
        <dbReference type="ARBA" id="ARBA00022649"/>
    </source>
</evidence>
<organism evidence="8 9">
    <name type="scientific">Desertihabitans brevis</name>
    <dbReference type="NCBI Taxonomy" id="2268447"/>
    <lineage>
        <taxon>Bacteria</taxon>
        <taxon>Bacillati</taxon>
        <taxon>Actinomycetota</taxon>
        <taxon>Actinomycetes</taxon>
        <taxon>Propionibacteriales</taxon>
        <taxon>Propionibacteriaceae</taxon>
        <taxon>Desertihabitans</taxon>
    </lineage>
</organism>
<evidence type="ECO:0000259" key="7">
    <source>
        <dbReference type="SMART" id="SM00670"/>
    </source>
</evidence>
<dbReference type="InterPro" id="IPR002716">
    <property type="entry name" value="PIN_dom"/>
</dbReference>
<evidence type="ECO:0000313" key="9">
    <source>
        <dbReference type="Proteomes" id="UP000252770"/>
    </source>
</evidence>
<sequence length="138" mass="15107">MGGRRVIVDTSVWIEFLRPGPSTAGDHLEHMIRTGDRIVVTETVLLELLSGPTNEADAAARRRMLEAFELEPAVPVVDSLRAAALQRTCRRAGDTVRSLGDCLVAATAIRLDVPVLHRDRDFEVLAVHCGLRTVSLLD</sequence>
<comment type="cofactor">
    <cofactor evidence="6">
        <name>Mg(2+)</name>
        <dbReference type="ChEBI" id="CHEBI:18420"/>
    </cofactor>
</comment>
<keyword evidence="9" id="KW-1185">Reference proteome</keyword>
<dbReference type="GO" id="GO:0016787">
    <property type="term" value="F:hydrolase activity"/>
    <property type="evidence" value="ECO:0007669"/>
    <property type="project" value="UniProtKB-KW"/>
</dbReference>
<keyword evidence="4 6" id="KW-0378">Hydrolase</keyword>
<evidence type="ECO:0000256" key="4">
    <source>
        <dbReference type="ARBA" id="ARBA00022801"/>
    </source>
</evidence>
<dbReference type="SMART" id="SM00670">
    <property type="entry name" value="PINc"/>
    <property type="match status" value="1"/>
</dbReference>
<evidence type="ECO:0000256" key="5">
    <source>
        <dbReference type="ARBA" id="ARBA00022842"/>
    </source>
</evidence>
<dbReference type="PANTHER" id="PTHR42740">
    <property type="entry name" value="RIBONUCLEASE VAPC3"/>
    <property type="match status" value="1"/>
</dbReference>
<dbReference type="InterPro" id="IPR051749">
    <property type="entry name" value="PINc/VapC_TA_RNase"/>
</dbReference>
<comment type="function">
    <text evidence="6">Toxic component of a toxin-antitoxin (TA) system. An RNase.</text>
</comment>
<dbReference type="SUPFAM" id="SSF88723">
    <property type="entry name" value="PIN domain-like"/>
    <property type="match status" value="1"/>
</dbReference>
<comment type="similarity">
    <text evidence="6">Belongs to the PINc/VapC protein family.</text>
</comment>
<dbReference type="Pfam" id="PF01850">
    <property type="entry name" value="PIN"/>
    <property type="match status" value="1"/>
</dbReference>
<keyword evidence="6" id="KW-0800">Toxin</keyword>
<feature type="domain" description="PIN" evidence="7">
    <location>
        <begin position="4"/>
        <end position="124"/>
    </location>
</feature>
<feature type="binding site" evidence="6">
    <location>
        <position position="101"/>
    </location>
    <ligand>
        <name>Mg(2+)</name>
        <dbReference type="ChEBI" id="CHEBI:18420"/>
    </ligand>
</feature>
<dbReference type="InterPro" id="IPR022907">
    <property type="entry name" value="VapC_family"/>
</dbReference>
<gene>
    <name evidence="6" type="primary">vapC</name>
    <name evidence="8" type="ORF">DT076_02265</name>
</gene>
<proteinExistence type="inferred from homology"/>
<dbReference type="EMBL" id="QOUI01000001">
    <property type="protein sequence ID" value="RCK71282.1"/>
    <property type="molecule type" value="Genomic_DNA"/>
</dbReference>
<evidence type="ECO:0000256" key="3">
    <source>
        <dbReference type="ARBA" id="ARBA00022723"/>
    </source>
</evidence>
<dbReference type="GO" id="GO:0004540">
    <property type="term" value="F:RNA nuclease activity"/>
    <property type="evidence" value="ECO:0007669"/>
    <property type="project" value="InterPro"/>
</dbReference>
<accession>A0A367Z203</accession>
<evidence type="ECO:0000313" key="8">
    <source>
        <dbReference type="EMBL" id="RCK71282.1"/>
    </source>
</evidence>
<reference evidence="8 9" key="1">
    <citation type="submission" date="2018-07" db="EMBL/GenBank/DDBJ databases">
        <title>Desertimonas flava gen. nov. sp. nov.</title>
        <authorList>
            <person name="Liu S."/>
        </authorList>
    </citation>
    <scope>NUCLEOTIDE SEQUENCE [LARGE SCALE GENOMIC DNA]</scope>
    <source>
        <strain evidence="8 9">16Sb5-5</strain>
    </source>
</reference>
<dbReference type="GO" id="GO:0000287">
    <property type="term" value="F:magnesium ion binding"/>
    <property type="evidence" value="ECO:0007669"/>
    <property type="project" value="UniProtKB-UniRule"/>
</dbReference>
<feature type="binding site" evidence="6">
    <location>
        <position position="9"/>
    </location>
    <ligand>
        <name>Mg(2+)</name>
        <dbReference type="ChEBI" id="CHEBI:18420"/>
    </ligand>
</feature>
<evidence type="ECO:0000256" key="6">
    <source>
        <dbReference type="HAMAP-Rule" id="MF_00265"/>
    </source>
</evidence>
<dbReference type="CDD" id="cd18756">
    <property type="entry name" value="PIN_MtVapC15-VapC11-like"/>
    <property type="match status" value="1"/>
</dbReference>